<feature type="active site" description="Proton acceptor; specific for L-alanine" evidence="5">
    <location>
        <position position="267"/>
    </location>
</feature>
<dbReference type="GO" id="GO:0030632">
    <property type="term" value="P:D-alanine biosynthetic process"/>
    <property type="evidence" value="ECO:0007669"/>
    <property type="project" value="UniProtKB-UniRule"/>
</dbReference>
<evidence type="ECO:0000256" key="6">
    <source>
        <dbReference type="PIRSR" id="PIRSR600821-50"/>
    </source>
</evidence>
<dbReference type="InterPro" id="IPR020622">
    <property type="entry name" value="Ala_racemase_pyridoxalP-BS"/>
</dbReference>
<dbReference type="InterPro" id="IPR011079">
    <property type="entry name" value="Ala_racemase_C"/>
</dbReference>
<dbReference type="SUPFAM" id="SSF51419">
    <property type="entry name" value="PLP-binding barrel"/>
    <property type="match status" value="1"/>
</dbReference>
<dbReference type="GO" id="GO:0009252">
    <property type="term" value="P:peptidoglycan biosynthetic process"/>
    <property type="evidence" value="ECO:0007669"/>
    <property type="project" value="TreeGrafter"/>
</dbReference>
<dbReference type="Proteomes" id="UP000242949">
    <property type="component" value="Unassembled WGS sequence"/>
</dbReference>
<evidence type="ECO:0000256" key="3">
    <source>
        <dbReference type="ARBA" id="ARBA00022898"/>
    </source>
</evidence>
<dbReference type="Pfam" id="PF01168">
    <property type="entry name" value="Ala_racemase_N"/>
    <property type="match status" value="1"/>
</dbReference>
<feature type="binding site" evidence="5 7">
    <location>
        <position position="136"/>
    </location>
    <ligand>
        <name>substrate</name>
    </ligand>
</feature>
<dbReference type="STRING" id="1612202.SAMN05421734_10524"/>
<evidence type="ECO:0000256" key="4">
    <source>
        <dbReference type="ARBA" id="ARBA00023235"/>
    </source>
</evidence>
<accession>A0A1G6JF18</accession>
<comment type="catalytic activity">
    <reaction evidence="1 5">
        <text>L-alanine = D-alanine</text>
        <dbReference type="Rhea" id="RHEA:20249"/>
        <dbReference type="ChEBI" id="CHEBI:57416"/>
        <dbReference type="ChEBI" id="CHEBI:57972"/>
        <dbReference type="EC" id="5.1.1.1"/>
    </reaction>
</comment>
<dbReference type="InterPro" id="IPR009006">
    <property type="entry name" value="Ala_racemase/Decarboxylase_C"/>
</dbReference>
<name>A0A1G6JF18_9BACI</name>
<proteinExistence type="inferred from homology"/>
<dbReference type="GO" id="GO:0008784">
    <property type="term" value="F:alanine racemase activity"/>
    <property type="evidence" value="ECO:0007669"/>
    <property type="project" value="UniProtKB-UniRule"/>
</dbReference>
<evidence type="ECO:0000256" key="7">
    <source>
        <dbReference type="PIRSR" id="PIRSR600821-52"/>
    </source>
</evidence>
<protein>
    <recommendedName>
        <fullName evidence="5">Alanine racemase</fullName>
        <ecNumber evidence="5">5.1.1.1</ecNumber>
    </recommendedName>
</protein>
<comment type="pathway">
    <text evidence="5">Amino-acid biosynthesis; D-alanine biosynthesis; D-alanine from L-alanine: step 1/1.</text>
</comment>
<dbReference type="AlphaFoldDB" id="A0A1G6JF18"/>
<dbReference type="EC" id="5.1.1.1" evidence="5"/>
<dbReference type="CDD" id="cd00430">
    <property type="entry name" value="PLPDE_III_AR"/>
    <property type="match status" value="1"/>
</dbReference>
<organism evidence="9 10">
    <name type="scientific">Pelagirhabdus alkalitolerans</name>
    <dbReference type="NCBI Taxonomy" id="1612202"/>
    <lineage>
        <taxon>Bacteria</taxon>
        <taxon>Bacillati</taxon>
        <taxon>Bacillota</taxon>
        <taxon>Bacilli</taxon>
        <taxon>Bacillales</taxon>
        <taxon>Bacillaceae</taxon>
        <taxon>Pelagirhabdus</taxon>
    </lineage>
</organism>
<dbReference type="PRINTS" id="PR00992">
    <property type="entry name" value="ALARACEMASE"/>
</dbReference>
<dbReference type="InterPro" id="IPR001608">
    <property type="entry name" value="Ala_racemase_N"/>
</dbReference>
<dbReference type="InterPro" id="IPR000821">
    <property type="entry name" value="Ala_racemase"/>
</dbReference>
<evidence type="ECO:0000256" key="2">
    <source>
        <dbReference type="ARBA" id="ARBA00001933"/>
    </source>
</evidence>
<feature type="active site" description="Proton acceptor; specific for D-alanine" evidence="5">
    <location>
        <position position="40"/>
    </location>
</feature>
<dbReference type="PANTHER" id="PTHR30511">
    <property type="entry name" value="ALANINE RACEMASE"/>
    <property type="match status" value="1"/>
</dbReference>
<evidence type="ECO:0000313" key="9">
    <source>
        <dbReference type="EMBL" id="SDC17253.1"/>
    </source>
</evidence>
<gene>
    <name evidence="9" type="ORF">SAMN05421734_10524</name>
</gene>
<evidence type="ECO:0000259" key="8">
    <source>
        <dbReference type="SMART" id="SM01005"/>
    </source>
</evidence>
<keyword evidence="3 5" id="KW-0663">Pyridoxal phosphate</keyword>
<comment type="function">
    <text evidence="5">Catalyzes the interconversion of L-alanine and D-alanine. May also act on other amino acids.</text>
</comment>
<dbReference type="FunFam" id="2.40.37.10:FF:000006">
    <property type="entry name" value="Alanine racemase"/>
    <property type="match status" value="1"/>
</dbReference>
<feature type="domain" description="Alanine racemase C-terminal" evidence="8">
    <location>
        <begin position="246"/>
        <end position="371"/>
    </location>
</feature>
<comment type="similarity">
    <text evidence="5">Belongs to the alanine racemase family.</text>
</comment>
<keyword evidence="10" id="KW-1185">Reference proteome</keyword>
<dbReference type="Gene3D" id="3.20.20.10">
    <property type="entry name" value="Alanine racemase"/>
    <property type="match status" value="1"/>
</dbReference>
<dbReference type="PANTHER" id="PTHR30511:SF0">
    <property type="entry name" value="ALANINE RACEMASE, CATABOLIC-RELATED"/>
    <property type="match status" value="1"/>
</dbReference>
<dbReference type="GO" id="GO:0005829">
    <property type="term" value="C:cytosol"/>
    <property type="evidence" value="ECO:0007669"/>
    <property type="project" value="TreeGrafter"/>
</dbReference>
<dbReference type="Pfam" id="PF00842">
    <property type="entry name" value="Ala_racemase_C"/>
    <property type="match status" value="1"/>
</dbReference>
<dbReference type="OrthoDB" id="9813814at2"/>
<dbReference type="NCBIfam" id="TIGR00492">
    <property type="entry name" value="alr"/>
    <property type="match status" value="1"/>
</dbReference>
<feature type="binding site" evidence="5 7">
    <location>
        <position position="314"/>
    </location>
    <ligand>
        <name>substrate</name>
    </ligand>
</feature>
<sequence>MNQRHFRDAKVTVNLNAIETNIKNLKSKMNQSIDVIAVVKADGYGHGAYEVANKALSSGATQLAVALLEEGVELREQGITAPILVMGWVGAEHAPIALKYDLTLTVFQKEWLDEFNQLDLEGRVGLHVKFDTGMGRLGIRTANELNAFLDSVDPEKVHITGLYTHFATADEDSLDYYNLQQERFLSMLEIVDQRFDTRPYTHVGNSAAGMRDIGHLYDGVRFGIGMYGLYPSNYLNEHRPFHLKPALSLTTALTHVKKMEPNEAISYGATYKTEKEEWIGTIPVGYADGIQRRFQGSHVLINGKRMEIVGRVCMDQCMVRLDQHYPLGTEVCLIGKQRNEEITMEEIANHLGTINYEVACLLTTRLPRYFIES</sequence>
<reference evidence="10" key="1">
    <citation type="submission" date="2016-09" db="EMBL/GenBank/DDBJ databases">
        <authorList>
            <person name="Varghese N."/>
            <person name="Submissions S."/>
        </authorList>
    </citation>
    <scope>NUCLEOTIDE SEQUENCE [LARGE SCALE GENOMIC DNA]</scope>
    <source>
        <strain evidence="10">S5</strain>
    </source>
</reference>
<dbReference type="HAMAP" id="MF_01201">
    <property type="entry name" value="Ala_racemase"/>
    <property type="match status" value="1"/>
</dbReference>
<dbReference type="SMART" id="SM01005">
    <property type="entry name" value="Ala_racemase_C"/>
    <property type="match status" value="1"/>
</dbReference>
<comment type="cofactor">
    <cofactor evidence="2 5 6">
        <name>pyridoxal 5'-phosphate</name>
        <dbReference type="ChEBI" id="CHEBI:597326"/>
    </cofactor>
</comment>
<evidence type="ECO:0000256" key="1">
    <source>
        <dbReference type="ARBA" id="ARBA00000316"/>
    </source>
</evidence>
<dbReference type="GO" id="GO:0030170">
    <property type="term" value="F:pyridoxal phosphate binding"/>
    <property type="evidence" value="ECO:0007669"/>
    <property type="project" value="UniProtKB-UniRule"/>
</dbReference>
<dbReference type="RefSeq" id="WP_090795333.1">
    <property type="nucleotide sequence ID" value="NZ_FMYI01000005.1"/>
</dbReference>
<dbReference type="PROSITE" id="PS00395">
    <property type="entry name" value="ALANINE_RACEMASE"/>
    <property type="match status" value="1"/>
</dbReference>
<keyword evidence="4 5" id="KW-0413">Isomerase</keyword>
<dbReference type="InterPro" id="IPR029066">
    <property type="entry name" value="PLP-binding_barrel"/>
</dbReference>
<evidence type="ECO:0000256" key="5">
    <source>
        <dbReference type="HAMAP-Rule" id="MF_01201"/>
    </source>
</evidence>
<dbReference type="SUPFAM" id="SSF50621">
    <property type="entry name" value="Alanine racemase C-terminal domain-like"/>
    <property type="match status" value="1"/>
</dbReference>
<dbReference type="UniPathway" id="UPA00042">
    <property type="reaction ID" value="UER00497"/>
</dbReference>
<dbReference type="FunFam" id="3.20.20.10:FF:000002">
    <property type="entry name" value="Alanine racemase"/>
    <property type="match status" value="1"/>
</dbReference>
<dbReference type="EMBL" id="FMYI01000005">
    <property type="protein sequence ID" value="SDC17253.1"/>
    <property type="molecule type" value="Genomic_DNA"/>
</dbReference>
<feature type="modified residue" description="N6-(pyridoxal phosphate)lysine" evidence="5 6">
    <location>
        <position position="40"/>
    </location>
</feature>
<evidence type="ECO:0000313" key="10">
    <source>
        <dbReference type="Proteomes" id="UP000242949"/>
    </source>
</evidence>
<dbReference type="Gene3D" id="2.40.37.10">
    <property type="entry name" value="Lyase, Ornithine Decarboxylase, Chain A, domain 1"/>
    <property type="match status" value="1"/>
</dbReference>